<keyword evidence="1" id="KW-0812">Transmembrane</keyword>
<feature type="domain" description="DUF6286" evidence="2">
    <location>
        <begin position="77"/>
        <end position="185"/>
    </location>
</feature>
<keyword evidence="1" id="KW-1133">Transmembrane helix</keyword>
<accession>A0A1H9F1L3</accession>
<evidence type="ECO:0000259" key="2">
    <source>
        <dbReference type="Pfam" id="PF19803"/>
    </source>
</evidence>
<dbReference type="EMBL" id="FOFA01000003">
    <property type="protein sequence ID" value="SEQ31785.1"/>
    <property type="molecule type" value="Genomic_DNA"/>
</dbReference>
<dbReference type="AlphaFoldDB" id="A0A1H9F1L3"/>
<gene>
    <name evidence="3" type="ORF">SAMN05421756_103119</name>
</gene>
<dbReference type="InterPro" id="IPR046253">
    <property type="entry name" value="DUF6286"/>
</dbReference>
<proteinExistence type="predicted"/>
<evidence type="ECO:0000256" key="1">
    <source>
        <dbReference type="SAM" id="Phobius"/>
    </source>
</evidence>
<sequence>MSAAARSPRLRRRPSRTVPASIVAVLLLAIGVLAVVAAVGRLVDGRWASQVSAPASAVAGVTWGSAAVLAAAAVVAVLGLVLLVAALKPGGHKAAALQVEGAGVVADREYVVSTRAVARLAVARADDVDGVDQVSASASGRRVHVDVTTSSQQRDVVRSQVLGAVSEGLTGLGLSPRPRVTVAVRTREV</sequence>
<dbReference type="STRING" id="1036181.SAMN05421756_103119"/>
<protein>
    <recommendedName>
        <fullName evidence="2">DUF6286 domain-containing protein</fullName>
    </recommendedName>
</protein>
<feature type="transmembrane region" description="Helical" evidence="1">
    <location>
        <begin position="21"/>
        <end position="43"/>
    </location>
</feature>
<dbReference type="RefSeq" id="WP_091178767.1">
    <property type="nucleotide sequence ID" value="NZ_FOFA01000003.1"/>
</dbReference>
<dbReference type="Proteomes" id="UP000198504">
    <property type="component" value="Unassembled WGS sequence"/>
</dbReference>
<evidence type="ECO:0000313" key="3">
    <source>
        <dbReference type="EMBL" id="SEQ31785.1"/>
    </source>
</evidence>
<keyword evidence="1" id="KW-0472">Membrane</keyword>
<organism evidence="3 4">
    <name type="scientific">Microlunatus flavus</name>
    <dbReference type="NCBI Taxonomy" id="1036181"/>
    <lineage>
        <taxon>Bacteria</taxon>
        <taxon>Bacillati</taxon>
        <taxon>Actinomycetota</taxon>
        <taxon>Actinomycetes</taxon>
        <taxon>Propionibacteriales</taxon>
        <taxon>Propionibacteriaceae</taxon>
        <taxon>Microlunatus</taxon>
    </lineage>
</organism>
<dbReference type="Pfam" id="PF19803">
    <property type="entry name" value="DUF6286"/>
    <property type="match status" value="1"/>
</dbReference>
<evidence type="ECO:0000313" key="4">
    <source>
        <dbReference type="Proteomes" id="UP000198504"/>
    </source>
</evidence>
<keyword evidence="4" id="KW-1185">Reference proteome</keyword>
<reference evidence="4" key="1">
    <citation type="submission" date="2016-10" db="EMBL/GenBank/DDBJ databases">
        <authorList>
            <person name="Varghese N."/>
            <person name="Submissions S."/>
        </authorList>
    </citation>
    <scope>NUCLEOTIDE SEQUENCE [LARGE SCALE GENOMIC DNA]</scope>
    <source>
        <strain evidence="4">CGMCC 4.6856</strain>
    </source>
</reference>
<name>A0A1H9F1L3_9ACTN</name>
<feature type="transmembrane region" description="Helical" evidence="1">
    <location>
        <begin position="63"/>
        <end position="87"/>
    </location>
</feature>